<dbReference type="InterPro" id="IPR001480">
    <property type="entry name" value="Bulb-type_lectin_dom"/>
</dbReference>
<feature type="domain" description="Bulb-type lectin" evidence="2">
    <location>
        <begin position="165"/>
        <end position="274"/>
    </location>
</feature>
<dbReference type="AlphaFoldDB" id="A0A2H9ZZ56"/>
<dbReference type="GO" id="GO:0030246">
    <property type="term" value="F:carbohydrate binding"/>
    <property type="evidence" value="ECO:0007669"/>
    <property type="project" value="UniProtKB-KW"/>
</dbReference>
<evidence type="ECO:0000256" key="1">
    <source>
        <dbReference type="SAM" id="SignalP"/>
    </source>
</evidence>
<feature type="signal peptide" evidence="1">
    <location>
        <begin position="1"/>
        <end position="26"/>
    </location>
</feature>
<keyword evidence="1" id="KW-0732">Signal</keyword>
<dbReference type="Gene3D" id="2.90.10.10">
    <property type="entry name" value="Bulb-type lectin domain"/>
    <property type="match status" value="2"/>
</dbReference>
<protein>
    <submittedName>
        <fullName evidence="3">Mannose-specific lectin 1</fullName>
    </submittedName>
</protein>
<dbReference type="EMBL" id="KZ452313">
    <property type="protein sequence ID" value="PKA48583.1"/>
    <property type="molecule type" value="Genomic_DNA"/>
</dbReference>
<keyword evidence="3" id="KW-0430">Lectin</keyword>
<dbReference type="InterPro" id="IPR036426">
    <property type="entry name" value="Bulb-type_lectin_dom_sf"/>
</dbReference>
<dbReference type="PROSITE" id="PS50927">
    <property type="entry name" value="BULB_LECTIN"/>
    <property type="match status" value="2"/>
</dbReference>
<sequence>MAPAKTLLFCALLSLLVLILPSPSAANEANILRTGDVLLANGQLSVPGAALVMQDDCNLVLYNEGSGFISGTSGRATNCTLTLSELGQLIIKNSTGGIIWYSPVTGKLGSYAAILRPDGQVSIYGPSYWTAVAPHTTGTTTSAARNIKAKAAGFDQLWSTPQSAPNLLFSSQVLLGDNKLESRDYTFAVTESCNLALTKAPKDLLWESGVGYKGRPQHCFARLNYFGQLSIVDDLYTVVWNSSPEGVEGEYVLAVQIDGQATIYGPKIWSTGSS</sequence>
<evidence type="ECO:0000313" key="3">
    <source>
        <dbReference type="EMBL" id="PKA48583.1"/>
    </source>
</evidence>
<reference evidence="3 4" key="1">
    <citation type="journal article" date="2017" name="Nature">
        <title>The Apostasia genome and the evolution of orchids.</title>
        <authorList>
            <person name="Zhang G.Q."/>
            <person name="Liu K.W."/>
            <person name="Li Z."/>
            <person name="Lohaus R."/>
            <person name="Hsiao Y.Y."/>
            <person name="Niu S.C."/>
            <person name="Wang J.Y."/>
            <person name="Lin Y.C."/>
            <person name="Xu Q."/>
            <person name="Chen L.J."/>
            <person name="Yoshida K."/>
            <person name="Fujiwara S."/>
            <person name="Wang Z.W."/>
            <person name="Zhang Y.Q."/>
            <person name="Mitsuda N."/>
            <person name="Wang M."/>
            <person name="Liu G.H."/>
            <person name="Pecoraro L."/>
            <person name="Huang H.X."/>
            <person name="Xiao X.J."/>
            <person name="Lin M."/>
            <person name="Wu X.Y."/>
            <person name="Wu W.L."/>
            <person name="Chen Y.Y."/>
            <person name="Chang S.B."/>
            <person name="Sakamoto S."/>
            <person name="Ohme-Takagi M."/>
            <person name="Yagi M."/>
            <person name="Zeng S.J."/>
            <person name="Shen C.Y."/>
            <person name="Yeh C.M."/>
            <person name="Luo Y.B."/>
            <person name="Tsai W.C."/>
            <person name="Van de Peer Y."/>
            <person name="Liu Z.J."/>
        </authorList>
    </citation>
    <scope>NUCLEOTIDE SEQUENCE [LARGE SCALE GENOMIC DNA]</scope>
    <source>
        <strain evidence="4">cv. Shenzhen</strain>
        <tissue evidence="3">Stem</tissue>
    </source>
</reference>
<dbReference type="SUPFAM" id="SSF51110">
    <property type="entry name" value="alpha-D-mannose-specific plant lectins"/>
    <property type="match status" value="2"/>
</dbReference>
<dbReference type="GO" id="GO:0051707">
    <property type="term" value="P:response to other organism"/>
    <property type="evidence" value="ECO:0007669"/>
    <property type="project" value="UniProtKB-ARBA"/>
</dbReference>
<dbReference type="Proteomes" id="UP000236161">
    <property type="component" value="Unassembled WGS sequence"/>
</dbReference>
<feature type="domain" description="Bulb-type lectin" evidence="2">
    <location>
        <begin position="23"/>
        <end position="136"/>
    </location>
</feature>
<proteinExistence type="predicted"/>
<organism evidence="3 4">
    <name type="scientific">Apostasia shenzhenica</name>
    <dbReference type="NCBI Taxonomy" id="1088818"/>
    <lineage>
        <taxon>Eukaryota</taxon>
        <taxon>Viridiplantae</taxon>
        <taxon>Streptophyta</taxon>
        <taxon>Embryophyta</taxon>
        <taxon>Tracheophyta</taxon>
        <taxon>Spermatophyta</taxon>
        <taxon>Magnoliopsida</taxon>
        <taxon>Liliopsida</taxon>
        <taxon>Asparagales</taxon>
        <taxon>Orchidaceae</taxon>
        <taxon>Apostasioideae</taxon>
        <taxon>Apostasia</taxon>
    </lineage>
</organism>
<gene>
    <name evidence="3" type="primary">LECCVA1</name>
    <name evidence="3" type="ORF">AXF42_Ash017482</name>
</gene>
<name>A0A2H9ZZ56_9ASPA</name>
<keyword evidence="4" id="KW-1185">Reference proteome</keyword>
<feature type="chain" id="PRO_5014151283" evidence="1">
    <location>
        <begin position="27"/>
        <end position="274"/>
    </location>
</feature>
<accession>A0A2H9ZZ56</accession>
<evidence type="ECO:0000259" key="2">
    <source>
        <dbReference type="PROSITE" id="PS50927"/>
    </source>
</evidence>
<dbReference type="SMART" id="SM00108">
    <property type="entry name" value="B_lectin"/>
    <property type="match status" value="2"/>
</dbReference>
<dbReference type="OrthoDB" id="418274at2759"/>
<evidence type="ECO:0000313" key="4">
    <source>
        <dbReference type="Proteomes" id="UP000236161"/>
    </source>
</evidence>